<feature type="region of interest" description="Disordered" evidence="1">
    <location>
        <begin position="268"/>
        <end position="295"/>
    </location>
</feature>
<evidence type="ECO:0000313" key="2">
    <source>
        <dbReference type="EnsemblPlants" id="PGSC0003DMT400090910"/>
    </source>
</evidence>
<keyword evidence="3" id="KW-1185">Reference proteome</keyword>
<evidence type="ECO:0000313" key="3">
    <source>
        <dbReference type="Proteomes" id="UP000011115"/>
    </source>
</evidence>
<dbReference type="AlphaFoldDB" id="M1DLG8"/>
<dbReference type="HOGENOM" id="CLU_028647_4_0_1"/>
<feature type="region of interest" description="Disordered" evidence="1">
    <location>
        <begin position="1"/>
        <end position="96"/>
    </location>
</feature>
<dbReference type="PaxDb" id="4113-PGSC0003DMT400090910"/>
<feature type="compositionally biased region" description="Low complexity" evidence="1">
    <location>
        <begin position="279"/>
        <end position="295"/>
    </location>
</feature>
<feature type="compositionally biased region" description="Low complexity" evidence="1">
    <location>
        <begin position="84"/>
        <end position="95"/>
    </location>
</feature>
<name>M1DLG8_SOLTU</name>
<dbReference type="InParanoid" id="M1DLG8"/>
<feature type="compositionally biased region" description="Basic and acidic residues" evidence="1">
    <location>
        <begin position="269"/>
        <end position="278"/>
    </location>
</feature>
<proteinExistence type="predicted"/>
<protein>
    <submittedName>
        <fullName evidence="2">Integrase core domain containing protein</fullName>
    </submittedName>
</protein>
<feature type="region of interest" description="Disordered" evidence="1">
    <location>
        <begin position="342"/>
        <end position="371"/>
    </location>
</feature>
<reference evidence="3" key="1">
    <citation type="journal article" date="2011" name="Nature">
        <title>Genome sequence and analysis of the tuber crop potato.</title>
        <authorList>
            <consortium name="The Potato Genome Sequencing Consortium"/>
        </authorList>
    </citation>
    <scope>NUCLEOTIDE SEQUENCE [LARGE SCALE GENOMIC DNA]</scope>
    <source>
        <strain evidence="3">cv. DM1-3 516 R44</strain>
    </source>
</reference>
<dbReference type="EnsemblPlants" id="PGSC0003DMT400090910">
    <property type="protein sequence ID" value="PGSC0003DMT400090910"/>
    <property type="gene ID" value="PGSC0003DMG400040481"/>
</dbReference>
<sequence>MAPKKAPTWAPKGKSKSVAPTFWLINEDTDVEKDPTYVPPTTWKSPTAPRTTRNQSRFASPTSSNSHGRATSSDEATSAGDILVPPNNEPAPVAEETNRRCVEGKWILYRDAKMLNKKQNMAQLITEEHRVLTGSLHTIPDIHRLFQQHRYEWMAREQGTYSEEIVREFYASYTSTLRGSIHKNAKPRAQPPLKDTLVRGFSVDISQITISLFLYGPGTTWALNFTKFDYRWDIVRSGAFQWNAEQREIVVPPLGEDLVADVEQMQGEDPSHIAHTDDASASLSQSASRAPSSSSAIPLSGFAIVPLARVKKWVAQMATLLHHVKPWAAVYLRVRGQDGKEDGVQDGLEGPVRTYRSPSPLVPEGRGTSPATLLMPLRMRGKRRGSASKLYRSTTDGIPHYVSTIDGAAMIDESAADGVPHVDPAGCGKLDLPAC</sequence>
<accession>M1DLG8</accession>
<dbReference type="Proteomes" id="UP000011115">
    <property type="component" value="Unassembled WGS sequence"/>
</dbReference>
<dbReference type="Gramene" id="PGSC0003DMT400090910">
    <property type="protein sequence ID" value="PGSC0003DMT400090910"/>
    <property type="gene ID" value="PGSC0003DMG400040481"/>
</dbReference>
<feature type="compositionally biased region" description="Polar residues" evidence="1">
    <location>
        <begin position="42"/>
        <end position="76"/>
    </location>
</feature>
<evidence type="ECO:0000256" key="1">
    <source>
        <dbReference type="SAM" id="MobiDB-lite"/>
    </source>
</evidence>
<reference evidence="2" key="2">
    <citation type="submission" date="2015-06" db="UniProtKB">
        <authorList>
            <consortium name="EnsemblPlants"/>
        </authorList>
    </citation>
    <scope>IDENTIFICATION</scope>
    <source>
        <strain evidence="2">DM1-3 516 R44</strain>
    </source>
</reference>
<organism evidence="2 3">
    <name type="scientific">Solanum tuberosum</name>
    <name type="common">Potato</name>
    <dbReference type="NCBI Taxonomy" id="4113"/>
    <lineage>
        <taxon>Eukaryota</taxon>
        <taxon>Viridiplantae</taxon>
        <taxon>Streptophyta</taxon>
        <taxon>Embryophyta</taxon>
        <taxon>Tracheophyta</taxon>
        <taxon>Spermatophyta</taxon>
        <taxon>Magnoliopsida</taxon>
        <taxon>eudicotyledons</taxon>
        <taxon>Gunneridae</taxon>
        <taxon>Pentapetalae</taxon>
        <taxon>asterids</taxon>
        <taxon>lamiids</taxon>
        <taxon>Solanales</taxon>
        <taxon>Solanaceae</taxon>
        <taxon>Solanoideae</taxon>
        <taxon>Solaneae</taxon>
        <taxon>Solanum</taxon>
    </lineage>
</organism>